<dbReference type="SUPFAM" id="SSF47384">
    <property type="entry name" value="Homodimeric domain of signal transducing histidine kinase"/>
    <property type="match status" value="1"/>
</dbReference>
<proteinExistence type="inferred from homology"/>
<feature type="domain" description="HAMP" evidence="17">
    <location>
        <begin position="200"/>
        <end position="252"/>
    </location>
</feature>
<dbReference type="InterPro" id="IPR001789">
    <property type="entry name" value="Sig_transdc_resp-reg_receiver"/>
</dbReference>
<sequence>MTDTVSRTASPTDESDLLRSLADALGAVERGDFSVRLPRGEGLAGEVLDRFNAVVEQADRQTRDLALIARAVGQEGSWNHRLVIEHLDGGWSEGAASVNRLVEDLVRPTTELGRVLEAVAAGDLSQEASLEIEGKQLRGEFRRLGETVNQMVGLLRSFAGEVTRVAREVGTEGQLGGQADVQGVSGTWRSLTDAVNTMASNLTEQVRSISTVATAVARGDLNRQITVKASGEVAELADTINSLTATLQVFAGEVTRVAREVGTEGRLGGQAEVPGVSGTWKDLTDSVNDMAASLTDQVRDIAKVTSAVARGDLTQKITVPAQGEILEVKTTVNTMVDQLSSFADEVTRVAREVGTEGRLGGQAQVFGVSGTWRDLTQNVNQLATNLTEQVRSISTVTAAVARGDLTQKIAVDAQGEILEVKTTVNIMVDQLSSFADEVTRVAREVGSEGRLGGQANVQGVSGTWKDLTENVNLMASNLTAQVRNISSVATAVATGDLSRQITVDARGEMLELKTTMNSMVAQLSQFADEVTRVAREVGTDGRLGGQANVQGVSGIWEALTDNVNSMASNLTAQVRNISSVATAVARGDLNRQITVDAQGEMLELKTTMNTMVAQLSQFADEVTRVAREVGTDGVLGGQANVQGVSGTWKDLTENVNSMASSLTSQVRDIASVTTAVARGDLTQKVTVDVQGEMLELKTTVNTMVEQLSSFATEVTRVAREVGVEGNLGGQAEVAGVSGTWLALTRNVNSLAATLTLQLRAIANVAHAVARGDLTQSVDFEAAGEIADLTESINQMITALRDKTRQNTDADWLNSNLARISSLLQGRRGVEEVTRMVLDEVTPLIDAQTSTFYVRHEDVSGHVTYRLNAVYGHPNPGEKKLIEDNEGMVGQAAASKRTIHLHDIPEGYLEISSGLGQATPTDLIILPVQFGDKVRGVIEFASFNTYSGLHKRFLDALAPNVGVTLATIEGNARTEVLLRESQRMAQELRAQSNRLQETNVELEEKAQLLSAQNKAIELKNEEVETARKDIEEKAEQLAQASKYKSEFLANVSHELRTPLNSLLLLARLLSENTDGNLTERQIEFARTIYNAGTDLLTLIDDILDLSKIEAGRMDVSVHPVDLAEILGDIEAAFRPQAEDKGLEFAVDVGTGVPQLMQTDGQKFQQVLRNLLSNAVKFTRVGSVTLAVRRVPADLRFDAPHLNAAGERLAFSVIDTGIGVAEGKKGIIFEPFQQADGTTRRTFGGTGLGLSISKSLSLMLGGDVYIEHTGDAGSKFTFVVPVEIDADGDYTPIHAEIPAVREPSPGILTGAPETPSSSAAAQHLEGATVLIVDDDIRNVFALTAALELHGIDVHYAENGADGIDALQHHPGIDIVLMDSMMPGMDGNETTRVIRRMPQFADLPIVFLTAQALAEQREKSVEAGASAYLTKPVDLDLLLDTMSQWIVTGPGVDGRHAARGGAHEAAPGRDGAASERDNGGPTVGGTA</sequence>
<dbReference type="InterPro" id="IPR004358">
    <property type="entry name" value="Sig_transdc_His_kin-like_C"/>
</dbReference>
<dbReference type="InterPro" id="IPR003660">
    <property type="entry name" value="HAMP_dom"/>
</dbReference>
<dbReference type="SUPFAM" id="SSF58104">
    <property type="entry name" value="Methyl-accepting chemotaxis protein (MCP) signaling domain"/>
    <property type="match status" value="4"/>
</dbReference>
<dbReference type="InterPro" id="IPR036890">
    <property type="entry name" value="HATPase_C_sf"/>
</dbReference>
<evidence type="ECO:0000256" key="2">
    <source>
        <dbReference type="ARBA" id="ARBA00004236"/>
    </source>
</evidence>
<evidence type="ECO:0000256" key="11">
    <source>
        <dbReference type="ARBA" id="ARBA00074306"/>
    </source>
</evidence>
<feature type="coiled-coil region" evidence="13">
    <location>
        <begin position="970"/>
        <end position="1042"/>
    </location>
</feature>
<evidence type="ECO:0000256" key="13">
    <source>
        <dbReference type="SAM" id="Coils"/>
    </source>
</evidence>
<dbReference type="Pfam" id="PF00072">
    <property type="entry name" value="Response_reg"/>
    <property type="match status" value="1"/>
</dbReference>
<evidence type="ECO:0000256" key="10">
    <source>
        <dbReference type="ARBA" id="ARBA00023012"/>
    </source>
</evidence>
<dbReference type="Pfam" id="PF18947">
    <property type="entry name" value="HAMP_2"/>
    <property type="match status" value="1"/>
</dbReference>
<dbReference type="SMART" id="SM00387">
    <property type="entry name" value="HATPase_c"/>
    <property type="match status" value="1"/>
</dbReference>
<comment type="similarity">
    <text evidence="3">In the N-terminal section; belongs to the phytochrome family.</text>
</comment>
<dbReference type="CDD" id="cd17546">
    <property type="entry name" value="REC_hyHK_CKI1_RcsC-like"/>
    <property type="match status" value="1"/>
</dbReference>
<dbReference type="GO" id="GO:0000155">
    <property type="term" value="F:phosphorelay sensor kinase activity"/>
    <property type="evidence" value="ECO:0007669"/>
    <property type="project" value="InterPro"/>
</dbReference>
<evidence type="ECO:0000313" key="18">
    <source>
        <dbReference type="EMBL" id="GLI41388.1"/>
    </source>
</evidence>
<dbReference type="InterPro" id="IPR011006">
    <property type="entry name" value="CheY-like_superfamily"/>
</dbReference>
<dbReference type="PANTHER" id="PTHR45339">
    <property type="entry name" value="HYBRID SIGNAL TRANSDUCTION HISTIDINE KINASE J"/>
    <property type="match status" value="1"/>
</dbReference>
<gene>
    <name evidence="18" type="ORF">GALLR39Z86_12380</name>
</gene>
<dbReference type="CDD" id="cd00082">
    <property type="entry name" value="HisKA"/>
    <property type="match status" value="1"/>
</dbReference>
<evidence type="ECO:0000256" key="9">
    <source>
        <dbReference type="ARBA" id="ARBA00022989"/>
    </source>
</evidence>
<dbReference type="GO" id="GO:0005886">
    <property type="term" value="C:plasma membrane"/>
    <property type="evidence" value="ECO:0007669"/>
    <property type="project" value="UniProtKB-SubCell"/>
</dbReference>
<reference evidence="18" key="1">
    <citation type="submission" date="2022-12" db="EMBL/GenBank/DDBJ databases">
        <title>Reference genome sequencing for broad-spectrum identification of bacterial and archaeal isolates by mass spectrometry.</title>
        <authorList>
            <person name="Sekiguchi Y."/>
            <person name="Tourlousse D.M."/>
        </authorList>
    </citation>
    <scope>NUCLEOTIDE SEQUENCE</scope>
    <source>
        <strain evidence="18">LLR39Z86</strain>
    </source>
</reference>
<dbReference type="Gene3D" id="1.10.287.130">
    <property type="match status" value="1"/>
</dbReference>
<feature type="domain" description="HAMP" evidence="17">
    <location>
        <begin position="103"/>
        <end position="160"/>
    </location>
</feature>
<dbReference type="EC" id="2.7.13.3" evidence="4"/>
<keyword evidence="10" id="KW-0902">Two-component regulatory system</keyword>
<dbReference type="Gene3D" id="1.20.120.1530">
    <property type="match status" value="5"/>
</dbReference>
<dbReference type="RefSeq" id="WP_270115448.1">
    <property type="nucleotide sequence ID" value="NZ_BAAAOL010000002.1"/>
</dbReference>
<evidence type="ECO:0000256" key="3">
    <source>
        <dbReference type="ARBA" id="ARBA00006402"/>
    </source>
</evidence>
<dbReference type="SMART" id="SM00448">
    <property type="entry name" value="REC"/>
    <property type="match status" value="1"/>
</dbReference>
<feature type="domain" description="HAMP" evidence="17">
    <location>
        <begin position="384"/>
        <end position="436"/>
    </location>
</feature>
<dbReference type="Gene3D" id="3.30.565.10">
    <property type="entry name" value="Histidine kinase-like ATPase, C-terminal domain"/>
    <property type="match status" value="1"/>
</dbReference>
<feature type="modified residue" description="4-aspartylphosphate" evidence="12">
    <location>
        <position position="1376"/>
    </location>
</feature>
<dbReference type="SMART" id="SM00388">
    <property type="entry name" value="HisKA"/>
    <property type="match status" value="1"/>
</dbReference>
<evidence type="ECO:0000256" key="5">
    <source>
        <dbReference type="ARBA" id="ARBA00022553"/>
    </source>
</evidence>
<feature type="region of interest" description="Disordered" evidence="14">
    <location>
        <begin position="1452"/>
        <end position="1484"/>
    </location>
</feature>
<dbReference type="PROSITE" id="PS50110">
    <property type="entry name" value="RESPONSE_REGULATORY"/>
    <property type="match status" value="1"/>
</dbReference>
<keyword evidence="7" id="KW-0812">Transmembrane</keyword>
<feature type="domain" description="Histidine kinase" evidence="15">
    <location>
        <begin position="1049"/>
        <end position="1282"/>
    </location>
</feature>
<keyword evidence="5 12" id="KW-0597">Phosphoprotein</keyword>
<dbReference type="SUPFAM" id="SSF55781">
    <property type="entry name" value="GAF domain-like"/>
    <property type="match status" value="1"/>
</dbReference>
<evidence type="ECO:0000256" key="8">
    <source>
        <dbReference type="ARBA" id="ARBA00022777"/>
    </source>
</evidence>
<keyword evidence="9" id="KW-1133">Transmembrane helix</keyword>
<dbReference type="PROSITE" id="PS50109">
    <property type="entry name" value="HIS_KIN"/>
    <property type="match status" value="1"/>
</dbReference>
<dbReference type="Proteomes" id="UP001144313">
    <property type="component" value="Unassembled WGS sequence"/>
</dbReference>
<dbReference type="InterPro" id="IPR003018">
    <property type="entry name" value="GAF"/>
</dbReference>
<comment type="catalytic activity">
    <reaction evidence="1">
        <text>ATP + protein L-histidine = ADP + protein N-phospho-L-histidine.</text>
        <dbReference type="EC" id="2.7.13.3"/>
    </reaction>
</comment>
<evidence type="ECO:0000259" key="15">
    <source>
        <dbReference type="PROSITE" id="PS50109"/>
    </source>
</evidence>
<dbReference type="InterPro" id="IPR003594">
    <property type="entry name" value="HATPase_dom"/>
</dbReference>
<accession>A0A9W6G6W5</accession>
<keyword evidence="13" id="KW-0175">Coiled coil</keyword>
<keyword evidence="6" id="KW-0808">Transferase</keyword>
<feature type="domain" description="HAMP" evidence="17">
    <location>
        <begin position="476"/>
        <end position="528"/>
    </location>
</feature>
<dbReference type="EMBL" id="BSDT01000001">
    <property type="protein sequence ID" value="GLI41388.1"/>
    <property type="molecule type" value="Genomic_DNA"/>
</dbReference>
<evidence type="ECO:0000256" key="7">
    <source>
        <dbReference type="ARBA" id="ARBA00022692"/>
    </source>
</evidence>
<feature type="domain" description="HAMP" evidence="17">
    <location>
        <begin position="660"/>
        <end position="712"/>
    </location>
</feature>
<dbReference type="Pfam" id="PF13185">
    <property type="entry name" value="GAF_2"/>
    <property type="match status" value="1"/>
</dbReference>
<dbReference type="Pfam" id="PF00672">
    <property type="entry name" value="HAMP"/>
    <property type="match status" value="7"/>
</dbReference>
<dbReference type="Pfam" id="PF00512">
    <property type="entry name" value="HisKA"/>
    <property type="match status" value="1"/>
</dbReference>
<evidence type="ECO:0000256" key="14">
    <source>
        <dbReference type="SAM" id="MobiDB-lite"/>
    </source>
</evidence>
<organism evidence="18 19">
    <name type="scientific">Glycomyces algeriensis</name>
    <dbReference type="NCBI Taxonomy" id="256037"/>
    <lineage>
        <taxon>Bacteria</taxon>
        <taxon>Bacillati</taxon>
        <taxon>Actinomycetota</taxon>
        <taxon>Actinomycetes</taxon>
        <taxon>Glycomycetales</taxon>
        <taxon>Glycomycetaceae</taxon>
        <taxon>Glycomyces</taxon>
    </lineage>
</organism>
<comment type="subcellular location">
    <subcellularLocation>
        <location evidence="2">Cell membrane</location>
    </subcellularLocation>
</comment>
<dbReference type="SMART" id="SM00304">
    <property type="entry name" value="HAMP"/>
    <property type="match status" value="9"/>
</dbReference>
<evidence type="ECO:0000256" key="12">
    <source>
        <dbReference type="PROSITE-ProRule" id="PRU00169"/>
    </source>
</evidence>
<keyword evidence="9" id="KW-0472">Membrane</keyword>
<dbReference type="SUPFAM" id="SSF55874">
    <property type="entry name" value="ATPase domain of HSP90 chaperone/DNA topoisomerase II/histidine kinase"/>
    <property type="match status" value="1"/>
</dbReference>
<keyword evidence="19" id="KW-1185">Reference proteome</keyword>
<dbReference type="InterPro" id="IPR005467">
    <property type="entry name" value="His_kinase_dom"/>
</dbReference>
<evidence type="ECO:0000313" key="19">
    <source>
        <dbReference type="Proteomes" id="UP001144313"/>
    </source>
</evidence>
<dbReference type="PRINTS" id="PR00344">
    <property type="entry name" value="BCTRLSENSOR"/>
</dbReference>
<dbReference type="Gene3D" id="3.40.50.2300">
    <property type="match status" value="1"/>
</dbReference>
<feature type="domain" description="HAMP" evidence="17">
    <location>
        <begin position="292"/>
        <end position="344"/>
    </location>
</feature>
<dbReference type="CDD" id="cd06225">
    <property type="entry name" value="HAMP"/>
    <property type="match status" value="8"/>
</dbReference>
<feature type="compositionally biased region" description="Low complexity" evidence="14">
    <location>
        <begin position="1456"/>
        <end position="1466"/>
    </location>
</feature>
<dbReference type="Gene3D" id="6.10.340.10">
    <property type="match status" value="1"/>
</dbReference>
<evidence type="ECO:0000259" key="17">
    <source>
        <dbReference type="PROSITE" id="PS50885"/>
    </source>
</evidence>
<dbReference type="SUPFAM" id="SSF52172">
    <property type="entry name" value="CheY-like"/>
    <property type="match status" value="1"/>
</dbReference>
<dbReference type="Pfam" id="PF02518">
    <property type="entry name" value="HATPase_c"/>
    <property type="match status" value="1"/>
</dbReference>
<evidence type="ECO:0000256" key="4">
    <source>
        <dbReference type="ARBA" id="ARBA00012438"/>
    </source>
</evidence>
<dbReference type="FunFam" id="3.30.565.10:FF:000010">
    <property type="entry name" value="Sensor histidine kinase RcsC"/>
    <property type="match status" value="1"/>
</dbReference>
<evidence type="ECO:0000259" key="16">
    <source>
        <dbReference type="PROSITE" id="PS50110"/>
    </source>
</evidence>
<dbReference type="CDD" id="cd16922">
    <property type="entry name" value="HATPase_EvgS-ArcB-TorS-like"/>
    <property type="match status" value="1"/>
</dbReference>
<protein>
    <recommendedName>
        <fullName evidence="11">Circadian input-output histidine kinase CikA</fullName>
        <ecNumber evidence="4">2.7.13.3</ecNumber>
    </recommendedName>
</protein>
<dbReference type="PANTHER" id="PTHR45339:SF1">
    <property type="entry name" value="HYBRID SIGNAL TRANSDUCTION HISTIDINE KINASE J"/>
    <property type="match status" value="1"/>
</dbReference>
<evidence type="ECO:0000256" key="6">
    <source>
        <dbReference type="ARBA" id="ARBA00022679"/>
    </source>
</evidence>
<feature type="domain" description="HAMP" evidence="17">
    <location>
        <begin position="568"/>
        <end position="620"/>
    </location>
</feature>
<evidence type="ECO:0000256" key="1">
    <source>
        <dbReference type="ARBA" id="ARBA00000085"/>
    </source>
</evidence>
<feature type="domain" description="Response regulatory" evidence="16">
    <location>
        <begin position="1326"/>
        <end position="1443"/>
    </location>
</feature>
<dbReference type="Gene3D" id="3.30.450.40">
    <property type="match status" value="1"/>
</dbReference>
<dbReference type="FunFam" id="1.20.120.1530:FF:000002">
    <property type="entry name" value="Two-component osmosensing histidine kinase"/>
    <property type="match status" value="4"/>
</dbReference>
<name>A0A9W6G6W5_9ACTN</name>
<dbReference type="InterPro" id="IPR036097">
    <property type="entry name" value="HisK_dim/P_sf"/>
</dbReference>
<keyword evidence="8 18" id="KW-0418">Kinase</keyword>
<feature type="domain" description="HAMP" evidence="17">
    <location>
        <begin position="752"/>
        <end position="804"/>
    </location>
</feature>
<comment type="caution">
    <text evidence="18">The sequence shown here is derived from an EMBL/GenBank/DDBJ whole genome shotgun (WGS) entry which is preliminary data.</text>
</comment>
<dbReference type="PROSITE" id="PS50885">
    <property type="entry name" value="HAMP"/>
    <property type="match status" value="8"/>
</dbReference>
<dbReference type="InterPro" id="IPR003661">
    <property type="entry name" value="HisK_dim/P_dom"/>
</dbReference>
<dbReference type="InterPro" id="IPR029016">
    <property type="entry name" value="GAF-like_dom_sf"/>
</dbReference>